<proteinExistence type="predicted"/>
<reference evidence="1 2" key="1">
    <citation type="submission" date="2018-08" db="EMBL/GenBank/DDBJ databases">
        <title>Comparative genomics of wild bee and flower associated Lactobacillus reveals potential adaptation to the bee host.</title>
        <authorList>
            <person name="Vuong H.Q."/>
            <person name="Mcfrederick Q.S."/>
        </authorList>
    </citation>
    <scope>NUCLEOTIDE SEQUENCE [LARGE SCALE GENOMIC DNA]</scope>
    <source>
        <strain evidence="1 2">HV_04</strain>
    </source>
</reference>
<protein>
    <submittedName>
        <fullName evidence="1">Uncharacterized protein</fullName>
    </submittedName>
</protein>
<dbReference type="EMBL" id="QUAM01000008">
    <property type="protein sequence ID" value="TPR12422.1"/>
    <property type="molecule type" value="Genomic_DNA"/>
</dbReference>
<sequence length="126" mass="14673">MKLDRVMQLEHIKQLAASHFGYTQYFDDYNKYRLIKPKNSNKALDKFLDPYADEVILNSNECLDLSVRLGYLATCNPPSMYRVEQRGEATKLNNIINRLGFTLYLAGINELTIKINNDKEELSYDE</sequence>
<keyword evidence="2" id="KW-1185">Reference proteome</keyword>
<accession>A0ABY2YR62</accession>
<evidence type="ECO:0000313" key="1">
    <source>
        <dbReference type="EMBL" id="TPR12422.1"/>
    </source>
</evidence>
<organism evidence="1 2">
    <name type="scientific">Apilactobacillus timberlakei</name>
    <dbReference type="NCBI Taxonomy" id="2008380"/>
    <lineage>
        <taxon>Bacteria</taxon>
        <taxon>Bacillati</taxon>
        <taxon>Bacillota</taxon>
        <taxon>Bacilli</taxon>
        <taxon>Lactobacillales</taxon>
        <taxon>Lactobacillaceae</taxon>
        <taxon>Apilactobacillus</taxon>
    </lineage>
</organism>
<gene>
    <name evidence="1" type="ORF">DY048_07680</name>
</gene>
<dbReference type="RefSeq" id="WP_105988428.1">
    <property type="nucleotide sequence ID" value="NZ_POST01000007.1"/>
</dbReference>
<comment type="caution">
    <text evidence="1">The sequence shown here is derived from an EMBL/GenBank/DDBJ whole genome shotgun (WGS) entry which is preliminary data.</text>
</comment>
<evidence type="ECO:0000313" key="2">
    <source>
        <dbReference type="Proteomes" id="UP000767392"/>
    </source>
</evidence>
<name>A0ABY2YR62_9LACO</name>
<dbReference type="Proteomes" id="UP000767392">
    <property type="component" value="Unassembled WGS sequence"/>
</dbReference>